<reference evidence="1 2" key="1">
    <citation type="journal article" date="2006" name="Science">
        <title>The genome of black cottonwood, Populus trichocarpa (Torr. &amp; Gray).</title>
        <authorList>
            <person name="Tuskan G.A."/>
            <person name="Difazio S."/>
            <person name="Jansson S."/>
            <person name="Bohlmann J."/>
            <person name="Grigoriev I."/>
            <person name="Hellsten U."/>
            <person name="Putnam N."/>
            <person name="Ralph S."/>
            <person name="Rombauts S."/>
            <person name="Salamov A."/>
            <person name="Schein J."/>
            <person name="Sterck L."/>
            <person name="Aerts A."/>
            <person name="Bhalerao R.R."/>
            <person name="Bhalerao R.P."/>
            <person name="Blaudez D."/>
            <person name="Boerjan W."/>
            <person name="Brun A."/>
            <person name="Brunner A."/>
            <person name="Busov V."/>
            <person name="Campbell M."/>
            <person name="Carlson J."/>
            <person name="Chalot M."/>
            <person name="Chapman J."/>
            <person name="Chen G.L."/>
            <person name="Cooper D."/>
            <person name="Coutinho P.M."/>
            <person name="Couturier J."/>
            <person name="Covert S."/>
            <person name="Cronk Q."/>
            <person name="Cunningham R."/>
            <person name="Davis J."/>
            <person name="Degroeve S."/>
            <person name="Dejardin A."/>
            <person name="Depamphilis C."/>
            <person name="Detter J."/>
            <person name="Dirks B."/>
            <person name="Dubchak I."/>
            <person name="Duplessis S."/>
            <person name="Ehlting J."/>
            <person name="Ellis B."/>
            <person name="Gendler K."/>
            <person name="Goodstein D."/>
            <person name="Gribskov M."/>
            <person name="Grimwood J."/>
            <person name="Groover A."/>
            <person name="Gunter L."/>
            <person name="Hamberger B."/>
            <person name="Heinze B."/>
            <person name="Helariutta Y."/>
            <person name="Henrissat B."/>
            <person name="Holligan D."/>
            <person name="Holt R."/>
            <person name="Huang W."/>
            <person name="Islam-Faridi N."/>
            <person name="Jones S."/>
            <person name="Jones-Rhoades M."/>
            <person name="Jorgensen R."/>
            <person name="Joshi C."/>
            <person name="Kangasjarvi J."/>
            <person name="Karlsson J."/>
            <person name="Kelleher C."/>
            <person name="Kirkpatrick R."/>
            <person name="Kirst M."/>
            <person name="Kohler A."/>
            <person name="Kalluri U."/>
            <person name="Larimer F."/>
            <person name="Leebens-Mack J."/>
            <person name="Leple J.C."/>
            <person name="Locascio P."/>
            <person name="Lou Y."/>
            <person name="Lucas S."/>
            <person name="Martin F."/>
            <person name="Montanini B."/>
            <person name="Napoli C."/>
            <person name="Nelson D.R."/>
            <person name="Nelson C."/>
            <person name="Nieminen K."/>
            <person name="Nilsson O."/>
            <person name="Pereda V."/>
            <person name="Peter G."/>
            <person name="Philippe R."/>
            <person name="Pilate G."/>
            <person name="Poliakov A."/>
            <person name="Razumovskaya J."/>
            <person name="Richardson P."/>
            <person name="Rinaldi C."/>
            <person name="Ritland K."/>
            <person name="Rouze P."/>
            <person name="Ryaboy D."/>
            <person name="Schmutz J."/>
            <person name="Schrader J."/>
            <person name="Segerman B."/>
            <person name="Shin H."/>
            <person name="Siddiqui A."/>
            <person name="Sterky F."/>
            <person name="Terry A."/>
            <person name="Tsai C.J."/>
            <person name="Uberbacher E."/>
            <person name="Unneberg P."/>
            <person name="Vahala J."/>
            <person name="Wall K."/>
            <person name="Wessler S."/>
            <person name="Yang G."/>
            <person name="Yin T."/>
            <person name="Douglas C."/>
            <person name="Marra M."/>
            <person name="Sandberg G."/>
            <person name="Van de Peer Y."/>
            <person name="Rokhsar D."/>
        </authorList>
    </citation>
    <scope>NUCLEOTIDE SEQUENCE [LARGE SCALE GENOMIC DNA]</scope>
    <source>
        <strain evidence="2">cv. Nisqually</strain>
    </source>
</reference>
<name>A0A2K2BA93_POPTR</name>
<evidence type="ECO:0000313" key="1">
    <source>
        <dbReference type="EMBL" id="PNT46699.1"/>
    </source>
</evidence>
<dbReference type="EMBL" id="CM009292">
    <property type="protein sequence ID" value="PNT46699.1"/>
    <property type="molecule type" value="Genomic_DNA"/>
</dbReference>
<proteinExistence type="predicted"/>
<organism evidence="1 2">
    <name type="scientific">Populus trichocarpa</name>
    <name type="common">Western balsam poplar</name>
    <name type="synonym">Populus balsamifera subsp. trichocarpa</name>
    <dbReference type="NCBI Taxonomy" id="3694"/>
    <lineage>
        <taxon>Eukaryota</taxon>
        <taxon>Viridiplantae</taxon>
        <taxon>Streptophyta</taxon>
        <taxon>Embryophyta</taxon>
        <taxon>Tracheophyta</taxon>
        <taxon>Spermatophyta</taxon>
        <taxon>Magnoliopsida</taxon>
        <taxon>eudicotyledons</taxon>
        <taxon>Gunneridae</taxon>
        <taxon>Pentapetalae</taxon>
        <taxon>rosids</taxon>
        <taxon>fabids</taxon>
        <taxon>Malpighiales</taxon>
        <taxon>Salicaceae</taxon>
        <taxon>Saliceae</taxon>
        <taxon>Populus</taxon>
    </lineage>
</organism>
<dbReference type="AlphaFoldDB" id="A0A2K2BA93"/>
<dbReference type="InParanoid" id="A0A2K2BA93"/>
<accession>A0A2K2BA93</accession>
<evidence type="ECO:0000313" key="2">
    <source>
        <dbReference type="Proteomes" id="UP000006729"/>
    </source>
</evidence>
<protein>
    <submittedName>
        <fullName evidence="1">Uncharacterized protein</fullName>
    </submittedName>
</protein>
<sequence length="91" mass="10280">MEGNLETRVFPYSMGHNLSYCSRDSPHTHYGTSRVFSYSSVASRISITCPMDLDCCVINACFFHVLFFPPQLVCISFQLSTSTMLQNVILD</sequence>
<keyword evidence="2" id="KW-1185">Reference proteome</keyword>
<gene>
    <name evidence="1" type="ORF">POPTR_003G206800</name>
</gene>
<dbReference type="Proteomes" id="UP000006729">
    <property type="component" value="Chromosome 3"/>
</dbReference>